<dbReference type="SUPFAM" id="SSF75217">
    <property type="entry name" value="alpha/beta knot"/>
    <property type="match status" value="1"/>
</dbReference>
<comment type="catalytic activity">
    <reaction evidence="5">
        <text>pseudouridine(1915) in 23S rRNA + S-adenosyl-L-methionine = N(3)-methylpseudouridine(1915) in 23S rRNA + S-adenosyl-L-homocysteine + H(+)</text>
        <dbReference type="Rhea" id="RHEA:42752"/>
        <dbReference type="Rhea" id="RHEA-COMP:10221"/>
        <dbReference type="Rhea" id="RHEA-COMP:10222"/>
        <dbReference type="ChEBI" id="CHEBI:15378"/>
        <dbReference type="ChEBI" id="CHEBI:57856"/>
        <dbReference type="ChEBI" id="CHEBI:59789"/>
        <dbReference type="ChEBI" id="CHEBI:65314"/>
        <dbReference type="ChEBI" id="CHEBI:74486"/>
        <dbReference type="EC" id="2.1.1.177"/>
    </reaction>
</comment>
<dbReference type="AlphaFoldDB" id="A0A1F5VVQ5"/>
<keyword evidence="3 5" id="KW-0949">S-adenosyl-L-methionine</keyword>
<dbReference type="PIRSF" id="PIRSF004505">
    <property type="entry name" value="MT_bac"/>
    <property type="match status" value="1"/>
</dbReference>
<organism evidence="6 7">
    <name type="scientific">Candidatus Fischerbacteria bacterium RBG_13_37_8</name>
    <dbReference type="NCBI Taxonomy" id="1817863"/>
    <lineage>
        <taxon>Bacteria</taxon>
        <taxon>Candidatus Fischeribacteriota</taxon>
    </lineage>
</organism>
<comment type="function">
    <text evidence="5">Specifically methylates the pseudouridine at position 1915 (m3Psi1915) in 23S rRNA.</text>
</comment>
<sequence length="152" mass="17776">MKLFIIWPGKIKNTHMNFIAEEYCKKIEKMIRFQLVQIRENKRDSSRRLLDEKKLIEEKIPASSYLIVLDAKGTQSSTEDLLKRITSLMNSSYKNLVFIMGSHYGLHSDIKQHANFALALSSMDLPHELTRVILLEQIYRILAYMNNVPYAK</sequence>
<dbReference type="EMBL" id="MFGW01000057">
    <property type="protein sequence ID" value="OGF67383.1"/>
    <property type="molecule type" value="Genomic_DNA"/>
</dbReference>
<dbReference type="EC" id="2.1.1.177" evidence="5"/>
<dbReference type="Proteomes" id="UP000178943">
    <property type="component" value="Unassembled WGS sequence"/>
</dbReference>
<dbReference type="Gene3D" id="3.40.1280.10">
    <property type="match status" value="1"/>
</dbReference>
<dbReference type="HAMAP" id="MF_00658">
    <property type="entry name" value="23SrRNA_methyltr_H"/>
    <property type="match status" value="1"/>
</dbReference>
<dbReference type="CDD" id="cd18081">
    <property type="entry name" value="RlmH-like"/>
    <property type="match status" value="1"/>
</dbReference>
<gene>
    <name evidence="5" type="primary">rlmH</name>
    <name evidence="6" type="ORF">A2Y62_20985</name>
</gene>
<dbReference type="STRING" id="1817863.A2Y62_20985"/>
<comment type="caution">
    <text evidence="6">The sequence shown here is derived from an EMBL/GenBank/DDBJ whole genome shotgun (WGS) entry which is preliminary data.</text>
</comment>
<proteinExistence type="inferred from homology"/>
<dbReference type="InterPro" id="IPR029026">
    <property type="entry name" value="tRNA_m1G_MTases_N"/>
</dbReference>
<comment type="subcellular location">
    <subcellularLocation>
        <location evidence="5">Cytoplasm</location>
    </subcellularLocation>
</comment>
<evidence type="ECO:0000256" key="3">
    <source>
        <dbReference type="ARBA" id="ARBA00022691"/>
    </source>
</evidence>
<comment type="subunit">
    <text evidence="5">Homodimer.</text>
</comment>
<dbReference type="InterPro" id="IPR029028">
    <property type="entry name" value="Alpha/beta_knot_MTases"/>
</dbReference>
<evidence type="ECO:0000256" key="2">
    <source>
        <dbReference type="ARBA" id="ARBA00022679"/>
    </source>
</evidence>
<evidence type="ECO:0000256" key="4">
    <source>
        <dbReference type="ARBA" id="ARBA00038303"/>
    </source>
</evidence>
<feature type="binding site" evidence="5">
    <location>
        <position position="69"/>
    </location>
    <ligand>
        <name>S-adenosyl-L-methionine</name>
        <dbReference type="ChEBI" id="CHEBI:59789"/>
    </ligand>
</feature>
<keyword evidence="1 5" id="KW-0489">Methyltransferase</keyword>
<protein>
    <recommendedName>
        <fullName evidence="5">Ribosomal RNA large subunit methyltransferase H</fullName>
        <ecNumber evidence="5">2.1.1.177</ecNumber>
    </recommendedName>
    <alternativeName>
        <fullName evidence="5">23S rRNA (pseudouridine1915-N3)-methyltransferase</fullName>
    </alternativeName>
    <alternativeName>
        <fullName evidence="5">23S rRNA m3Psi1915 methyltransferase</fullName>
    </alternativeName>
    <alternativeName>
        <fullName evidence="5">rRNA (pseudouridine-N3-)-methyltransferase RlmH</fullName>
    </alternativeName>
</protein>
<evidence type="ECO:0000313" key="7">
    <source>
        <dbReference type="Proteomes" id="UP000178943"/>
    </source>
</evidence>
<dbReference type="InterPro" id="IPR003742">
    <property type="entry name" value="RlmH-like"/>
</dbReference>
<feature type="binding site" evidence="5">
    <location>
        <begin position="120"/>
        <end position="125"/>
    </location>
    <ligand>
        <name>S-adenosyl-L-methionine</name>
        <dbReference type="ChEBI" id="CHEBI:59789"/>
    </ligand>
</feature>
<reference evidence="6 7" key="1">
    <citation type="journal article" date="2016" name="Nat. Commun.">
        <title>Thousands of microbial genomes shed light on interconnected biogeochemical processes in an aquifer system.</title>
        <authorList>
            <person name="Anantharaman K."/>
            <person name="Brown C.T."/>
            <person name="Hug L.A."/>
            <person name="Sharon I."/>
            <person name="Castelle C.J."/>
            <person name="Probst A.J."/>
            <person name="Thomas B.C."/>
            <person name="Singh A."/>
            <person name="Wilkins M.J."/>
            <person name="Karaoz U."/>
            <person name="Brodie E.L."/>
            <person name="Williams K.H."/>
            <person name="Hubbard S.S."/>
            <person name="Banfield J.F."/>
        </authorList>
    </citation>
    <scope>NUCLEOTIDE SEQUENCE [LARGE SCALE GENOMIC DNA]</scope>
</reference>
<keyword evidence="5" id="KW-0698">rRNA processing</keyword>
<keyword evidence="2 5" id="KW-0808">Transferase</keyword>
<dbReference type="PANTHER" id="PTHR33603">
    <property type="entry name" value="METHYLTRANSFERASE"/>
    <property type="match status" value="1"/>
</dbReference>
<evidence type="ECO:0000313" key="6">
    <source>
        <dbReference type="EMBL" id="OGF67383.1"/>
    </source>
</evidence>
<feature type="binding site" evidence="5">
    <location>
        <position position="101"/>
    </location>
    <ligand>
        <name>S-adenosyl-L-methionine</name>
        <dbReference type="ChEBI" id="CHEBI:59789"/>
    </ligand>
</feature>
<name>A0A1F5VVQ5_9BACT</name>
<dbReference type="PANTHER" id="PTHR33603:SF1">
    <property type="entry name" value="RIBOSOMAL RNA LARGE SUBUNIT METHYLTRANSFERASE H"/>
    <property type="match status" value="1"/>
</dbReference>
<dbReference type="GO" id="GO:0005737">
    <property type="term" value="C:cytoplasm"/>
    <property type="evidence" value="ECO:0007669"/>
    <property type="project" value="UniProtKB-SubCell"/>
</dbReference>
<evidence type="ECO:0000256" key="5">
    <source>
        <dbReference type="HAMAP-Rule" id="MF_00658"/>
    </source>
</evidence>
<keyword evidence="5" id="KW-0963">Cytoplasm</keyword>
<comment type="similarity">
    <text evidence="4 5">Belongs to the RNA methyltransferase RlmH family.</text>
</comment>
<dbReference type="GO" id="GO:0070038">
    <property type="term" value="F:rRNA (pseudouridine-N3-)-methyltransferase activity"/>
    <property type="evidence" value="ECO:0007669"/>
    <property type="project" value="UniProtKB-UniRule"/>
</dbReference>
<accession>A0A1F5VVQ5</accession>
<evidence type="ECO:0000256" key="1">
    <source>
        <dbReference type="ARBA" id="ARBA00022603"/>
    </source>
</evidence>
<dbReference type="Pfam" id="PF02590">
    <property type="entry name" value="SPOUT_MTase"/>
    <property type="match status" value="1"/>
</dbReference>